<feature type="transmembrane region" description="Helical" evidence="1">
    <location>
        <begin position="659"/>
        <end position="679"/>
    </location>
</feature>
<gene>
    <name evidence="3" type="ORF">N425_04780</name>
</gene>
<dbReference type="InterPro" id="IPR002123">
    <property type="entry name" value="Plipid/glycerol_acylTrfase"/>
</dbReference>
<name>W2C5E9_9BACT</name>
<evidence type="ECO:0000256" key="1">
    <source>
        <dbReference type="SAM" id="Phobius"/>
    </source>
</evidence>
<evidence type="ECO:0000313" key="3">
    <source>
        <dbReference type="EMBL" id="ETK02375.1"/>
    </source>
</evidence>
<dbReference type="InterPro" id="IPR050545">
    <property type="entry name" value="Mycobact_MmpL"/>
</dbReference>
<feature type="domain" description="Phospholipid/glycerol acyltransferase" evidence="2">
    <location>
        <begin position="893"/>
        <end position="1002"/>
    </location>
</feature>
<reference evidence="3 4" key="1">
    <citation type="submission" date="2013-11" db="EMBL/GenBank/DDBJ databases">
        <title>Single cell genomics of uncultured Tannerella BU063 (oral taxon 286).</title>
        <authorList>
            <person name="Beall C.J."/>
            <person name="Campbell A.G."/>
            <person name="Griffen A.L."/>
            <person name="Podar M."/>
            <person name="Leys E.J."/>
        </authorList>
    </citation>
    <scope>NUCLEOTIDE SEQUENCE [LARGE SCALE GENOMIC DNA]</scope>
    <source>
        <strain evidence="3">Cell 2</strain>
    </source>
</reference>
<feature type="transmembrane region" description="Helical" evidence="1">
    <location>
        <begin position="752"/>
        <end position="770"/>
    </location>
</feature>
<dbReference type="PANTHER" id="PTHR33406">
    <property type="entry name" value="MEMBRANE PROTEIN MJ1562-RELATED"/>
    <property type="match status" value="1"/>
</dbReference>
<feature type="transmembrane region" description="Helical" evidence="1">
    <location>
        <begin position="782"/>
        <end position="804"/>
    </location>
</feature>
<sequence>MSHLILSIYDFFARHRALLFVLLLFLTAFCLFSAYRLGFKEDIARFLPNDSENARINNAYRDVILSNHITVYCSATDTTDEARAEQVEAIDALAERLRTMPDADRIQRLRYRIDPAEMMEVAEFVTDNMPYFLTDEDYQRIDSTLNRTAIARRLEADRDILTSSVGMILRPQLLADPLRLTEGAVDRLRNMQAGGRFSLFQDHIFADDGRALLMIECSIPASETSANERFIKNLKTCMAETEREFKDVSFHSFGAVEISLSNANRIRQDALFTGILSAVIILALLIYSFRSAREIGLVFAAVLFGGLFALAALHLIRGEASTIAVGISSIIFGIAINYPLHFIGHHHHTPDPRAVIKDIVRPLTVGNVTTVSAFMSLVFINSDAMRDLGWFASLLLVGTILFVLLFLPHLLPHRAIPRPDYSPFRWFTSRSWGSNRVVIGAVVFLTILLSFFSDGSSFEADMARINYMTDAHRKDFAHLRAMLSENQHILYYVTEGATPDSALEANEQSLAALADLKKRGDISRVGGIDGLIPSRARQAERLGRWEAFWKTRRDSVLNILNEEASRLGFRADAFSAFNASVSRSWSIEGLEFFNPLRQTVGGSYVFERPEKTMIVNLLYLDADRAPAVEKALNDRNIASIAFDAESMTRRMIASLSDNFNYVLYVCGFIVFIFLLFSLGRLELSLIAFLPLALSWVWILGLMGIFDMKFNIVNIILATFIFGQGDDYTIFMTEGLIYEYTYRRRTLASYKDSIALSAAIMFVGMGAMIFARHPALRSLGEVTVVGMFSVVVMAYIFPPFLFGFLTSTRGKARRMPVTLRNLFISIYAFTYFLVLSFGLTVVGWVMFTLGKKTSRKKAAYHRMLYSVARFTMHHFPQVRTTVENTCGEDFRRPSVILCNHQSHLDLMCLLMLTPKLIILTNDWVWHSPFYGQLIRYADFYPVTEGLDRTLEHLREAKRQGYSIAIFPEGTRSPDCSLLRFRRGAFFLAEQLNMDLLPVVLHGTGHVLPKQDFMLRRGSIHVRVLPRITPADTRFGTDHIARARQLRQFYRAEYEVLCRRVETPAYFADLVLHNYIYKGPSVERAVRHALRQHDNYTTEISALPDSGEVTLRSTGYGEQTLLAALVKPHLRITAVEPDDDRRAIAEHCAARPANLQYVSEA</sequence>
<proteinExistence type="predicted"/>
<accession>W2C5E9</accession>
<dbReference type="SUPFAM" id="SSF82866">
    <property type="entry name" value="Multidrug efflux transporter AcrB transmembrane domain"/>
    <property type="match status" value="2"/>
</dbReference>
<feature type="transmembrane region" description="Helical" evidence="1">
    <location>
        <begin position="685"/>
        <end position="705"/>
    </location>
</feature>
<dbReference type="Pfam" id="PF01553">
    <property type="entry name" value="Acyltransferase"/>
    <property type="match status" value="1"/>
</dbReference>
<dbReference type="CDD" id="cd07989">
    <property type="entry name" value="LPLAT_AGPAT-like"/>
    <property type="match status" value="1"/>
</dbReference>
<feature type="transmembrane region" description="Helical" evidence="1">
    <location>
        <begin position="323"/>
        <end position="343"/>
    </location>
</feature>
<evidence type="ECO:0000259" key="2">
    <source>
        <dbReference type="SMART" id="SM00563"/>
    </source>
</evidence>
<dbReference type="Proteomes" id="UP000018837">
    <property type="component" value="Unassembled WGS sequence"/>
</dbReference>
<feature type="transmembrane region" description="Helical" evidence="1">
    <location>
        <begin position="295"/>
        <end position="316"/>
    </location>
</feature>
<comment type="caution">
    <text evidence="3">The sequence shown here is derived from an EMBL/GenBank/DDBJ whole genome shotgun (WGS) entry which is preliminary data.</text>
</comment>
<protein>
    <recommendedName>
        <fullName evidence="2">Phospholipid/glycerol acyltransferase domain-containing protein</fullName>
    </recommendedName>
</protein>
<feature type="transmembrane region" description="Helical" evidence="1">
    <location>
        <begin position="363"/>
        <end position="381"/>
    </location>
</feature>
<feature type="transmembrane region" description="Helical" evidence="1">
    <location>
        <begin position="388"/>
        <end position="411"/>
    </location>
</feature>
<keyword evidence="1" id="KW-1133">Transmembrane helix</keyword>
<evidence type="ECO:0000313" key="4">
    <source>
        <dbReference type="Proteomes" id="UP000018837"/>
    </source>
</evidence>
<dbReference type="GO" id="GO:0016020">
    <property type="term" value="C:membrane"/>
    <property type="evidence" value="ECO:0007669"/>
    <property type="project" value="TreeGrafter"/>
</dbReference>
<organism evidence="3 4">
    <name type="scientific">Tannerella sp. oral taxon BU063 isolate Cell 2</name>
    <dbReference type="NCBI Taxonomy" id="1411148"/>
    <lineage>
        <taxon>Bacteria</taxon>
        <taxon>Pseudomonadati</taxon>
        <taxon>Bacteroidota</taxon>
        <taxon>Bacteroidia</taxon>
        <taxon>Bacteroidales</taxon>
        <taxon>Tannerellaceae</taxon>
        <taxon>Tannerella</taxon>
    </lineage>
</organism>
<dbReference type="SUPFAM" id="SSF69593">
    <property type="entry name" value="Glycerol-3-phosphate (1)-acyltransferase"/>
    <property type="match status" value="1"/>
</dbReference>
<feature type="transmembrane region" description="Helical" evidence="1">
    <location>
        <begin position="17"/>
        <end position="35"/>
    </location>
</feature>
<feature type="transmembrane region" description="Helical" evidence="1">
    <location>
        <begin position="431"/>
        <end position="452"/>
    </location>
</feature>
<dbReference type="SMART" id="SM00563">
    <property type="entry name" value="PlsC"/>
    <property type="match status" value="1"/>
</dbReference>
<dbReference type="PATRIC" id="fig|1411148.3.peg.673"/>
<feature type="transmembrane region" description="Helical" evidence="1">
    <location>
        <begin position="270"/>
        <end position="289"/>
    </location>
</feature>
<keyword evidence="1" id="KW-0812">Transmembrane</keyword>
<dbReference type="Gene3D" id="1.20.1640.10">
    <property type="entry name" value="Multidrug efflux transporter AcrB transmembrane domain"/>
    <property type="match status" value="2"/>
</dbReference>
<feature type="transmembrane region" description="Helical" evidence="1">
    <location>
        <begin position="825"/>
        <end position="846"/>
    </location>
</feature>
<dbReference type="PANTHER" id="PTHR33406:SF13">
    <property type="entry name" value="MEMBRANE PROTEIN YDFJ"/>
    <property type="match status" value="1"/>
</dbReference>
<keyword evidence="1" id="KW-0472">Membrane</keyword>
<dbReference type="EMBL" id="AYUF01000365">
    <property type="protein sequence ID" value="ETK02375.1"/>
    <property type="molecule type" value="Genomic_DNA"/>
</dbReference>
<dbReference type="AlphaFoldDB" id="W2C5E9"/>
<dbReference type="GO" id="GO:0016746">
    <property type="term" value="F:acyltransferase activity"/>
    <property type="evidence" value="ECO:0007669"/>
    <property type="project" value="InterPro"/>
</dbReference>